<proteinExistence type="predicted"/>
<accession>A0A2C6MCB9</accession>
<keyword evidence="1" id="KW-0812">Transmembrane</keyword>
<evidence type="ECO:0000256" key="1">
    <source>
        <dbReference type="SAM" id="Phobius"/>
    </source>
</evidence>
<organism evidence="2 3">
    <name type="scientific">Desulforamulus profundi</name>
    <dbReference type="NCBI Taxonomy" id="1383067"/>
    <lineage>
        <taxon>Bacteria</taxon>
        <taxon>Bacillati</taxon>
        <taxon>Bacillota</taxon>
        <taxon>Clostridia</taxon>
        <taxon>Eubacteriales</taxon>
        <taxon>Peptococcaceae</taxon>
        <taxon>Desulforamulus</taxon>
    </lineage>
</organism>
<keyword evidence="1" id="KW-0472">Membrane</keyword>
<gene>
    <name evidence="2" type="ORF">P378_07530</name>
</gene>
<dbReference type="EMBL" id="AWQQ01000042">
    <property type="protein sequence ID" value="PHJ38869.1"/>
    <property type="molecule type" value="Genomic_DNA"/>
</dbReference>
<name>A0A2C6MCB9_9FIRM</name>
<evidence type="ECO:0000313" key="3">
    <source>
        <dbReference type="Proteomes" id="UP000222564"/>
    </source>
</evidence>
<reference evidence="2 3" key="1">
    <citation type="submission" date="2013-09" db="EMBL/GenBank/DDBJ databases">
        <title>Biodegradation of hydrocarbons in the deep terrestrial subsurface : characterization of a microbial consortium composed of two Desulfotomaculum species originating from a deep geological formation.</title>
        <authorList>
            <person name="Aullo T."/>
            <person name="Berlendis S."/>
            <person name="Lascourreges J.-F."/>
            <person name="Dessort D."/>
            <person name="Saint-Laurent S."/>
            <person name="Schraauwers B."/>
            <person name="Mas J."/>
            <person name="Magot M."/>
            <person name="Ranchou-Peyruse A."/>
        </authorList>
    </citation>
    <scope>NUCLEOTIDE SEQUENCE [LARGE SCALE GENOMIC DNA]</scope>
    <source>
        <strain evidence="2 3">Bs107</strain>
    </source>
</reference>
<evidence type="ECO:0000313" key="2">
    <source>
        <dbReference type="EMBL" id="PHJ38869.1"/>
    </source>
</evidence>
<dbReference type="Proteomes" id="UP000222564">
    <property type="component" value="Unassembled WGS sequence"/>
</dbReference>
<dbReference type="AlphaFoldDB" id="A0A2C6MCB9"/>
<keyword evidence="3" id="KW-1185">Reference proteome</keyword>
<protein>
    <submittedName>
        <fullName evidence="2">Uncharacterized protein</fullName>
    </submittedName>
</protein>
<sequence>MGNTMDKNVITLLATLAVAALSFTYLYYTRFIKKKN</sequence>
<feature type="transmembrane region" description="Helical" evidence="1">
    <location>
        <begin position="12"/>
        <end position="28"/>
    </location>
</feature>
<keyword evidence="1" id="KW-1133">Transmembrane helix</keyword>
<comment type="caution">
    <text evidence="2">The sequence shown here is derived from an EMBL/GenBank/DDBJ whole genome shotgun (WGS) entry which is preliminary data.</text>
</comment>